<name>A0A814YIC0_9BILA</name>
<gene>
    <name evidence="8" type="ORF">JXQ802_LOCUS41053</name>
    <name evidence="7" type="ORF">PYM288_LOCUS26331</name>
</gene>
<evidence type="ECO:0000313" key="8">
    <source>
        <dbReference type="EMBL" id="CAF1511994.1"/>
    </source>
</evidence>
<dbReference type="EMBL" id="CAJNOH010001560">
    <property type="protein sequence ID" value="CAF1229936.1"/>
    <property type="molecule type" value="Genomic_DNA"/>
</dbReference>
<dbReference type="EMBL" id="CAJNOL010002564">
    <property type="protein sequence ID" value="CAF1511994.1"/>
    <property type="molecule type" value="Genomic_DNA"/>
</dbReference>
<dbReference type="EC" id="2.4.2.31" evidence="6"/>
<evidence type="ECO:0000313" key="7">
    <source>
        <dbReference type="EMBL" id="CAF1229936.1"/>
    </source>
</evidence>
<comment type="catalytic activity">
    <reaction evidence="5 6">
        <text>L-arginyl-[protein] + NAD(+) = N(omega)-(ADP-D-ribosyl)-L-arginyl-[protein] + nicotinamide + H(+)</text>
        <dbReference type="Rhea" id="RHEA:19149"/>
        <dbReference type="Rhea" id="RHEA-COMP:10532"/>
        <dbReference type="Rhea" id="RHEA-COMP:15087"/>
        <dbReference type="ChEBI" id="CHEBI:15378"/>
        <dbReference type="ChEBI" id="CHEBI:17154"/>
        <dbReference type="ChEBI" id="CHEBI:29965"/>
        <dbReference type="ChEBI" id="CHEBI:57540"/>
        <dbReference type="ChEBI" id="CHEBI:142554"/>
        <dbReference type="EC" id="2.4.2.31"/>
    </reaction>
</comment>
<keyword evidence="4" id="KW-0548">Nucleotidyltransferase</keyword>
<evidence type="ECO:0000256" key="4">
    <source>
        <dbReference type="ARBA" id="ARBA00022695"/>
    </source>
</evidence>
<dbReference type="InterPro" id="IPR000768">
    <property type="entry name" value="ART"/>
</dbReference>
<accession>A0A814YIC0</accession>
<protein>
    <recommendedName>
        <fullName evidence="6">NAD(P)(+)--arginine ADP-ribosyltransferase</fullName>
        <ecNumber evidence="6">2.4.2.31</ecNumber>
    </recommendedName>
    <alternativeName>
        <fullName evidence="6">Mono(ADP-ribosyl)transferase</fullName>
    </alternativeName>
</protein>
<keyword evidence="3 6" id="KW-0808">Transferase</keyword>
<keyword evidence="10" id="KW-1185">Reference proteome</keyword>
<reference evidence="7" key="1">
    <citation type="submission" date="2021-02" db="EMBL/GenBank/DDBJ databases">
        <authorList>
            <person name="Nowell W R."/>
        </authorList>
    </citation>
    <scope>NUCLEOTIDE SEQUENCE</scope>
</reference>
<comment type="caution">
    <text evidence="7">The sequence shown here is derived from an EMBL/GenBank/DDBJ whole genome shotgun (WGS) entry which is preliminary data.</text>
</comment>
<dbReference type="Gene3D" id="3.90.176.10">
    <property type="entry name" value="Toxin ADP-ribosyltransferase, Chain A, domain 1"/>
    <property type="match status" value="1"/>
</dbReference>
<dbReference type="Proteomes" id="UP000663854">
    <property type="component" value="Unassembled WGS sequence"/>
</dbReference>
<comment type="similarity">
    <text evidence="1 6">Belongs to the Arg-specific ADP-ribosyltransferase family.</text>
</comment>
<evidence type="ECO:0000256" key="2">
    <source>
        <dbReference type="ARBA" id="ARBA00022676"/>
    </source>
</evidence>
<sequence>MGFFIRSLHRQLEQLCNEQSSTHMKPFIVYRGQEYSPEDFEQLLTKKSRLLSFNNFLLASTQKEVAMEYVQDALHKYEDHVSVLFIMTIDPSKVSIPTIPCALIDKCSANPQQHEILFSTRTVFRVGEIKQAVGNNRLWEFQLTLTADDDPELAALTQGMREQIDGIGWNRIAQLMLKVGQFDLAEELHNNLLNK</sequence>
<evidence type="ECO:0000313" key="10">
    <source>
        <dbReference type="Proteomes" id="UP000663870"/>
    </source>
</evidence>
<dbReference type="SUPFAM" id="SSF56399">
    <property type="entry name" value="ADP-ribosylation"/>
    <property type="match status" value="1"/>
</dbReference>
<evidence type="ECO:0000256" key="5">
    <source>
        <dbReference type="ARBA" id="ARBA00047597"/>
    </source>
</evidence>
<evidence type="ECO:0000256" key="3">
    <source>
        <dbReference type="ARBA" id="ARBA00022679"/>
    </source>
</evidence>
<dbReference type="Proteomes" id="UP000663870">
    <property type="component" value="Unassembled WGS sequence"/>
</dbReference>
<dbReference type="Pfam" id="PF01129">
    <property type="entry name" value="ART"/>
    <property type="match status" value="1"/>
</dbReference>
<proteinExistence type="inferred from homology"/>
<dbReference type="GO" id="GO:0016779">
    <property type="term" value="F:nucleotidyltransferase activity"/>
    <property type="evidence" value="ECO:0007669"/>
    <property type="project" value="UniProtKB-KW"/>
</dbReference>
<keyword evidence="2 6" id="KW-0328">Glycosyltransferase</keyword>
<evidence type="ECO:0000313" key="9">
    <source>
        <dbReference type="Proteomes" id="UP000663854"/>
    </source>
</evidence>
<dbReference type="AlphaFoldDB" id="A0A814YIC0"/>
<dbReference type="GO" id="GO:0106274">
    <property type="term" value="F:NAD+-protein-arginine ADP-ribosyltransferase activity"/>
    <property type="evidence" value="ECO:0007669"/>
    <property type="project" value="UniProtKB-EC"/>
</dbReference>
<keyword evidence="6" id="KW-0521">NADP</keyword>
<organism evidence="7 9">
    <name type="scientific">Rotaria sordida</name>
    <dbReference type="NCBI Taxonomy" id="392033"/>
    <lineage>
        <taxon>Eukaryota</taxon>
        <taxon>Metazoa</taxon>
        <taxon>Spiralia</taxon>
        <taxon>Gnathifera</taxon>
        <taxon>Rotifera</taxon>
        <taxon>Eurotatoria</taxon>
        <taxon>Bdelloidea</taxon>
        <taxon>Philodinida</taxon>
        <taxon>Philodinidae</taxon>
        <taxon>Rotaria</taxon>
    </lineage>
</organism>
<evidence type="ECO:0000256" key="1">
    <source>
        <dbReference type="ARBA" id="ARBA00009558"/>
    </source>
</evidence>
<evidence type="ECO:0000256" key="6">
    <source>
        <dbReference type="RuleBase" id="RU361228"/>
    </source>
</evidence>
<keyword evidence="6" id="KW-0520">NAD</keyword>